<evidence type="ECO:0000313" key="2">
    <source>
        <dbReference type="EMBL" id="QGG96546.1"/>
    </source>
</evidence>
<accession>A0A5Q2RQ29</accession>
<dbReference type="EMBL" id="CP045851">
    <property type="protein sequence ID" value="QGG96546.1"/>
    <property type="molecule type" value="Genomic_DNA"/>
</dbReference>
<dbReference type="InterPro" id="IPR036866">
    <property type="entry name" value="RibonucZ/Hydroxyglut_hydro"/>
</dbReference>
<proteinExistence type="predicted"/>
<name>A0A5Q2RQ29_9ACTN</name>
<dbReference type="KEGG" id="atq:GH723_16355"/>
<dbReference type="AlphaFoldDB" id="A0A5Q2RQ29"/>
<gene>
    <name evidence="2" type="ORF">GH723_16355</name>
</gene>
<reference evidence="2 3" key="1">
    <citation type="submission" date="2019-11" db="EMBL/GenBank/DDBJ databases">
        <authorList>
            <person name="He Y."/>
        </authorList>
    </citation>
    <scope>NUCLEOTIDE SEQUENCE [LARGE SCALE GENOMIC DNA]</scope>
    <source>
        <strain evidence="2 3">SCSIO 58843</strain>
    </source>
</reference>
<dbReference type="RefSeq" id="WP_153760650.1">
    <property type="nucleotide sequence ID" value="NZ_CP045851.1"/>
</dbReference>
<organism evidence="2 3">
    <name type="scientific">Actinomarinicola tropica</name>
    <dbReference type="NCBI Taxonomy" id="2789776"/>
    <lineage>
        <taxon>Bacteria</taxon>
        <taxon>Bacillati</taxon>
        <taxon>Actinomycetota</taxon>
        <taxon>Acidimicrobiia</taxon>
        <taxon>Acidimicrobiales</taxon>
        <taxon>Iamiaceae</taxon>
        <taxon>Actinomarinicola</taxon>
    </lineage>
</organism>
<dbReference type="SUPFAM" id="SSF56281">
    <property type="entry name" value="Metallo-hydrolase/oxidoreductase"/>
    <property type="match status" value="1"/>
</dbReference>
<evidence type="ECO:0000313" key="3">
    <source>
        <dbReference type="Proteomes" id="UP000334019"/>
    </source>
</evidence>
<dbReference type="Proteomes" id="UP000334019">
    <property type="component" value="Chromosome"/>
</dbReference>
<sequence>MTDEEIDDVPPPIVPGVARALSPLVRRIALDVGGEAGANTYLVGIDEIVVIDPGPDVADHRDAVAGCGGDRVRWIVCTGAVDSSGAAALAAATGAELMAVDGVGAEGATATLAPGDTILGTEFRLTVLDAPGVAAPRACFFLEEERVVFAGDYLEVDPAPEVVDADAYVAMVTSLRRRRLRGIAPAAGHLIEDPQSRIDEIAAAAGG</sequence>
<keyword evidence="3" id="KW-1185">Reference proteome</keyword>
<dbReference type="Gene3D" id="3.60.15.10">
    <property type="entry name" value="Ribonuclease Z/Hydroxyacylglutathione hydrolase-like"/>
    <property type="match status" value="1"/>
</dbReference>
<evidence type="ECO:0000259" key="1">
    <source>
        <dbReference type="SMART" id="SM00849"/>
    </source>
</evidence>
<feature type="domain" description="Metallo-beta-lactamase" evidence="1">
    <location>
        <begin position="37"/>
        <end position="189"/>
    </location>
</feature>
<dbReference type="InterPro" id="IPR001279">
    <property type="entry name" value="Metallo-B-lactamas"/>
</dbReference>
<dbReference type="SMART" id="SM00849">
    <property type="entry name" value="Lactamase_B"/>
    <property type="match status" value="1"/>
</dbReference>
<protein>
    <recommendedName>
        <fullName evidence="1">Metallo-beta-lactamase domain-containing protein</fullName>
    </recommendedName>
</protein>